<feature type="transmembrane region" description="Helical" evidence="7">
    <location>
        <begin position="245"/>
        <end position="266"/>
    </location>
</feature>
<dbReference type="OrthoDB" id="8557224at2"/>
<sequence length="271" mass="29436">MDTTKMKKLPPKPINNRTRTIHWLIGIVTVCLIIWSAVGIDFGGIKSSAAQITGAIISGIFHPDWSYVWNGSGEDLISQLWETICIAFLGTFISAIISLPFAFWAANTKHKKWYLSRSGKIVLAIIRSFPEIVLALMFIKAVGPGSAAGVFALGFHSVGMLAMLFSEAIESLDTDANEAIASVGGSKWNTVTFATLPNLMPALISNTLYRFDVSVRSASILGLVGAGGIGYPLIIALQYREWNRVGIILLGIIVMVIVIDWISGVIRKRLV</sequence>
<name>A0A2Z6T8K8_9LACO</name>
<gene>
    <name evidence="9" type="primary">phnE</name>
    <name evidence="9" type="ORF">LrDSM24759_11750</name>
</gene>
<dbReference type="InterPro" id="IPR005769">
    <property type="entry name" value="PhnE/PtxC"/>
</dbReference>
<dbReference type="SUPFAM" id="SSF161098">
    <property type="entry name" value="MetI-like"/>
    <property type="match status" value="1"/>
</dbReference>
<comment type="caution">
    <text evidence="9">The sequence shown here is derived from an EMBL/GenBank/DDBJ whole genome shotgun (WGS) entry which is preliminary data.</text>
</comment>
<feature type="transmembrane region" description="Helical" evidence="7">
    <location>
        <begin position="220"/>
        <end position="239"/>
    </location>
</feature>
<comment type="subcellular location">
    <subcellularLocation>
        <location evidence="2">Cell envelope</location>
    </subcellularLocation>
    <subcellularLocation>
        <location evidence="7">Cell membrane</location>
        <topology evidence="7">Multi-pass membrane protein</topology>
    </subcellularLocation>
    <subcellularLocation>
        <location evidence="1">Membrane</location>
        <topology evidence="1">Multi-pass membrane protein</topology>
    </subcellularLocation>
</comment>
<evidence type="ECO:0000256" key="6">
    <source>
        <dbReference type="ARBA" id="ARBA00023136"/>
    </source>
</evidence>
<dbReference type="PANTHER" id="PTHR30043">
    <property type="entry name" value="PHOSPHONATES TRANSPORT SYSTEM PERMEASE PROTEIN"/>
    <property type="match status" value="1"/>
</dbReference>
<keyword evidence="5 7" id="KW-1133">Transmembrane helix</keyword>
<proteinExistence type="inferred from homology"/>
<evidence type="ECO:0000256" key="4">
    <source>
        <dbReference type="ARBA" id="ARBA00022692"/>
    </source>
</evidence>
<evidence type="ECO:0000313" key="9">
    <source>
        <dbReference type="EMBL" id="GBG05261.1"/>
    </source>
</evidence>
<feature type="transmembrane region" description="Helical" evidence="7">
    <location>
        <begin position="80"/>
        <end position="106"/>
    </location>
</feature>
<reference evidence="10" key="1">
    <citation type="submission" date="2018-03" db="EMBL/GenBank/DDBJ databases">
        <title>New taxa in the Lactobacillus gasseri group.</title>
        <authorList>
            <person name="Tanizawa Y."/>
            <person name="Tohno M."/>
            <person name="Endo A."/>
            <person name="Arita M."/>
        </authorList>
    </citation>
    <scope>NUCLEOTIDE SEQUENCE [LARGE SCALE GENOMIC DNA]</scope>
    <source>
        <strain evidence="10">DSM 24759</strain>
    </source>
</reference>
<feature type="domain" description="ABC transmembrane type-1" evidence="8">
    <location>
        <begin position="80"/>
        <end position="263"/>
    </location>
</feature>
<comment type="similarity">
    <text evidence="7">Belongs to the binding-protein-dependent transport system permease family.</text>
</comment>
<evidence type="ECO:0000256" key="7">
    <source>
        <dbReference type="RuleBase" id="RU363032"/>
    </source>
</evidence>
<dbReference type="InterPro" id="IPR000515">
    <property type="entry name" value="MetI-like"/>
</dbReference>
<evidence type="ECO:0000256" key="3">
    <source>
        <dbReference type="ARBA" id="ARBA00022448"/>
    </source>
</evidence>
<keyword evidence="6 7" id="KW-0472">Membrane</keyword>
<dbReference type="PANTHER" id="PTHR30043:SF8">
    <property type="entry name" value="ABC TRANSPORTER, PERMEASE PROTEIN CC0363, PUTATIVE-RELATED"/>
    <property type="match status" value="1"/>
</dbReference>
<protein>
    <submittedName>
        <fullName evidence="9">Phosphonate ABC transporter permease protein</fullName>
    </submittedName>
</protein>
<dbReference type="Pfam" id="PF00528">
    <property type="entry name" value="BPD_transp_1"/>
    <property type="match status" value="1"/>
</dbReference>
<feature type="transmembrane region" description="Helical" evidence="7">
    <location>
        <begin position="21"/>
        <end position="38"/>
    </location>
</feature>
<keyword evidence="3 7" id="KW-0813">Transport</keyword>
<dbReference type="Gene3D" id="1.10.3720.10">
    <property type="entry name" value="MetI-like"/>
    <property type="match status" value="1"/>
</dbReference>
<evidence type="ECO:0000256" key="5">
    <source>
        <dbReference type="ARBA" id="ARBA00022989"/>
    </source>
</evidence>
<evidence type="ECO:0000256" key="1">
    <source>
        <dbReference type="ARBA" id="ARBA00004141"/>
    </source>
</evidence>
<evidence type="ECO:0000256" key="2">
    <source>
        <dbReference type="ARBA" id="ARBA00004196"/>
    </source>
</evidence>
<dbReference type="GO" id="GO:0030313">
    <property type="term" value="C:cell envelope"/>
    <property type="evidence" value="ECO:0007669"/>
    <property type="project" value="UniProtKB-SubCell"/>
</dbReference>
<evidence type="ECO:0000259" key="8">
    <source>
        <dbReference type="PROSITE" id="PS50928"/>
    </source>
</evidence>
<evidence type="ECO:0000313" key="10">
    <source>
        <dbReference type="Proteomes" id="UP000257317"/>
    </source>
</evidence>
<dbReference type="AlphaFoldDB" id="A0A2Z6T8K8"/>
<dbReference type="GO" id="GO:0005886">
    <property type="term" value="C:plasma membrane"/>
    <property type="evidence" value="ECO:0007669"/>
    <property type="project" value="UniProtKB-SubCell"/>
</dbReference>
<dbReference type="NCBIfam" id="TIGR01097">
    <property type="entry name" value="PhnE"/>
    <property type="match status" value="1"/>
</dbReference>
<dbReference type="EMBL" id="BFBY01000009">
    <property type="protein sequence ID" value="GBG05261.1"/>
    <property type="molecule type" value="Genomic_DNA"/>
</dbReference>
<dbReference type="PROSITE" id="PS50928">
    <property type="entry name" value="ABC_TM1"/>
    <property type="match status" value="1"/>
</dbReference>
<dbReference type="InterPro" id="IPR035906">
    <property type="entry name" value="MetI-like_sf"/>
</dbReference>
<accession>A0A2Z6T8K8</accession>
<dbReference type="Proteomes" id="UP000257317">
    <property type="component" value="Unassembled WGS sequence"/>
</dbReference>
<dbReference type="CDD" id="cd06261">
    <property type="entry name" value="TM_PBP2"/>
    <property type="match status" value="1"/>
</dbReference>
<dbReference type="GO" id="GO:0015416">
    <property type="term" value="F:ABC-type phosphonate transporter activity"/>
    <property type="evidence" value="ECO:0007669"/>
    <property type="project" value="InterPro"/>
</dbReference>
<keyword evidence="10" id="KW-1185">Reference proteome</keyword>
<dbReference type="RefSeq" id="WP_117118590.1">
    <property type="nucleotide sequence ID" value="NZ_BFBY01000009.1"/>
</dbReference>
<keyword evidence="4 7" id="KW-0812">Transmembrane</keyword>
<organism evidence="9 10">
    <name type="scientific">Lactobacillus rodentium</name>
    <dbReference type="NCBI Taxonomy" id="947835"/>
    <lineage>
        <taxon>Bacteria</taxon>
        <taxon>Bacillati</taxon>
        <taxon>Bacillota</taxon>
        <taxon>Bacilli</taxon>
        <taxon>Lactobacillales</taxon>
        <taxon>Lactobacillaceae</taxon>
        <taxon>Lactobacillus</taxon>
    </lineage>
</organism>